<evidence type="ECO:0000256" key="1">
    <source>
        <dbReference type="ARBA" id="ARBA00022714"/>
    </source>
</evidence>
<dbReference type="RefSeq" id="WP_074265608.1">
    <property type="nucleotide sequence ID" value="NZ_FSRM01000001.1"/>
</dbReference>
<dbReference type="Gene3D" id="2.102.10.10">
    <property type="entry name" value="Rieske [2Fe-2S] iron-sulphur domain"/>
    <property type="match status" value="1"/>
</dbReference>
<feature type="domain" description="Rieske" evidence="6">
    <location>
        <begin position="15"/>
        <end position="116"/>
    </location>
</feature>
<keyword evidence="5" id="KW-0411">Iron-sulfur</keyword>
<dbReference type="InterPro" id="IPR036922">
    <property type="entry name" value="Rieske_2Fe-2S_sf"/>
</dbReference>
<keyword evidence="4" id="KW-0408">Iron</keyword>
<dbReference type="InterPro" id="IPR050584">
    <property type="entry name" value="Cholesterol_7-desaturase"/>
</dbReference>
<evidence type="ECO:0000256" key="3">
    <source>
        <dbReference type="ARBA" id="ARBA00023002"/>
    </source>
</evidence>
<keyword evidence="3" id="KW-0560">Oxidoreductase</keyword>
<dbReference type="Proteomes" id="UP000184693">
    <property type="component" value="Unassembled WGS sequence"/>
</dbReference>
<keyword evidence="2" id="KW-0479">Metal-binding</keyword>
<keyword evidence="7" id="KW-0489">Methyltransferase</keyword>
<dbReference type="AlphaFoldDB" id="A0A1N6HZ53"/>
<accession>A0A1N6HZ53</accession>
<dbReference type="GO" id="GO:0046872">
    <property type="term" value="F:metal ion binding"/>
    <property type="evidence" value="ECO:0007669"/>
    <property type="project" value="UniProtKB-KW"/>
</dbReference>
<protein>
    <submittedName>
        <fullName evidence="7">Vanillate O-demethylase monooxygenase subunit</fullName>
    </submittedName>
</protein>
<name>A0A1N6HZ53_9BURK</name>
<dbReference type="Pfam" id="PF00355">
    <property type="entry name" value="Rieske"/>
    <property type="match status" value="1"/>
</dbReference>
<dbReference type="SUPFAM" id="SSF50022">
    <property type="entry name" value="ISP domain"/>
    <property type="match status" value="1"/>
</dbReference>
<sequence>MYPLKKDVNFPRNQWYVAAWSDQVGPELLARTILGVPVVLYRTQEGNPVALADRCPHRRFPLSKGKLIDDQIECGYHGFTFDCSGKCVRIPSQSDIPASYRVAQYPLVQRWEWLWIWMGDPSVADESLIPDHRPLRVSDEGWQPTIGGHERVESRYIFLHDNLLDLSHLSYLHGSTIGGPGIAQTEAEMKQDERQFIVSRFIKSDKVEHLPLAKTLNMTGLVDRTMIQYFFPPGLHSTGSSFHSAANGGAEPGKPYGALRVNHAITPETENTTHYFWAFSRNFGLGDQQLTESLKADIAAALDEDVVGVKYCEAMVSLGGIGPEIHARSDAPGLRGRRLIEQQIELEMNIRSGLSK</sequence>
<keyword evidence="7" id="KW-0808">Transferase</keyword>
<dbReference type="SUPFAM" id="SSF55961">
    <property type="entry name" value="Bet v1-like"/>
    <property type="match status" value="1"/>
</dbReference>
<evidence type="ECO:0000313" key="7">
    <source>
        <dbReference type="EMBL" id="SIO25030.1"/>
    </source>
</evidence>
<evidence type="ECO:0000259" key="6">
    <source>
        <dbReference type="PROSITE" id="PS51296"/>
    </source>
</evidence>
<organism evidence="7 8">
    <name type="scientific">Paraburkholderia phenazinium</name>
    <dbReference type="NCBI Taxonomy" id="60549"/>
    <lineage>
        <taxon>Bacteria</taxon>
        <taxon>Pseudomonadati</taxon>
        <taxon>Pseudomonadota</taxon>
        <taxon>Betaproteobacteria</taxon>
        <taxon>Burkholderiales</taxon>
        <taxon>Burkholderiaceae</taxon>
        <taxon>Paraburkholderia</taxon>
    </lineage>
</organism>
<dbReference type="GO" id="GO:0004497">
    <property type="term" value="F:monooxygenase activity"/>
    <property type="evidence" value="ECO:0007669"/>
    <property type="project" value="UniProtKB-KW"/>
</dbReference>
<dbReference type="GO" id="GO:0008168">
    <property type="term" value="F:methyltransferase activity"/>
    <property type="evidence" value="ECO:0007669"/>
    <property type="project" value="UniProtKB-KW"/>
</dbReference>
<evidence type="ECO:0000256" key="5">
    <source>
        <dbReference type="ARBA" id="ARBA00023014"/>
    </source>
</evidence>
<dbReference type="PANTHER" id="PTHR21266:SF60">
    <property type="entry name" value="3-KETOSTEROID-9-ALPHA-MONOOXYGENASE, OXYGENASE COMPONENT"/>
    <property type="match status" value="1"/>
</dbReference>
<proteinExistence type="predicted"/>
<evidence type="ECO:0000256" key="4">
    <source>
        <dbReference type="ARBA" id="ARBA00023004"/>
    </source>
</evidence>
<gene>
    <name evidence="7" type="ORF">SAMN05444168_3786</name>
</gene>
<dbReference type="Pfam" id="PF19112">
    <property type="entry name" value="VanA_C"/>
    <property type="match status" value="1"/>
</dbReference>
<dbReference type="InterPro" id="IPR044043">
    <property type="entry name" value="VanA_C_cat"/>
</dbReference>
<dbReference type="OrthoDB" id="9790995at2"/>
<keyword evidence="1" id="KW-0001">2Fe-2S</keyword>
<dbReference type="GO" id="GO:0051537">
    <property type="term" value="F:2 iron, 2 sulfur cluster binding"/>
    <property type="evidence" value="ECO:0007669"/>
    <property type="project" value="UniProtKB-KW"/>
</dbReference>
<keyword evidence="7" id="KW-0503">Monooxygenase</keyword>
<reference evidence="7 8" key="1">
    <citation type="submission" date="2016-11" db="EMBL/GenBank/DDBJ databases">
        <authorList>
            <person name="Jaros S."/>
            <person name="Januszkiewicz K."/>
            <person name="Wedrychowicz H."/>
        </authorList>
    </citation>
    <scope>NUCLEOTIDE SEQUENCE [LARGE SCALE GENOMIC DNA]</scope>
    <source>
        <strain evidence="7 8">GAS86</strain>
    </source>
</reference>
<evidence type="ECO:0000256" key="2">
    <source>
        <dbReference type="ARBA" id="ARBA00022723"/>
    </source>
</evidence>
<dbReference type="Gene3D" id="3.90.380.10">
    <property type="entry name" value="Naphthalene 1,2-dioxygenase Alpha Subunit, Chain A, domain 1"/>
    <property type="match status" value="1"/>
</dbReference>
<dbReference type="EMBL" id="FSRM01000001">
    <property type="protein sequence ID" value="SIO25030.1"/>
    <property type="molecule type" value="Genomic_DNA"/>
</dbReference>
<dbReference type="GO" id="GO:0032259">
    <property type="term" value="P:methylation"/>
    <property type="evidence" value="ECO:0007669"/>
    <property type="project" value="UniProtKB-KW"/>
</dbReference>
<dbReference type="PROSITE" id="PS51296">
    <property type="entry name" value="RIESKE"/>
    <property type="match status" value="1"/>
</dbReference>
<dbReference type="PANTHER" id="PTHR21266">
    <property type="entry name" value="IRON-SULFUR DOMAIN CONTAINING PROTEIN"/>
    <property type="match status" value="1"/>
</dbReference>
<dbReference type="InterPro" id="IPR017941">
    <property type="entry name" value="Rieske_2Fe-2S"/>
</dbReference>
<evidence type="ECO:0000313" key="8">
    <source>
        <dbReference type="Proteomes" id="UP000184693"/>
    </source>
</evidence>